<accession>A0AAN7BPC0</accession>
<protein>
    <submittedName>
        <fullName evidence="1">Uncharacterized protein</fullName>
    </submittedName>
</protein>
<dbReference type="AlphaFoldDB" id="A0AAN7BPC0"/>
<feature type="non-terminal residue" evidence="1">
    <location>
        <position position="61"/>
    </location>
</feature>
<reference evidence="1" key="2">
    <citation type="submission" date="2023-05" db="EMBL/GenBank/DDBJ databases">
        <authorList>
            <consortium name="Lawrence Berkeley National Laboratory"/>
            <person name="Steindorff A."/>
            <person name="Hensen N."/>
            <person name="Bonometti L."/>
            <person name="Westerberg I."/>
            <person name="Brannstrom I.O."/>
            <person name="Guillou S."/>
            <person name="Cros-Aarteil S."/>
            <person name="Calhoun S."/>
            <person name="Haridas S."/>
            <person name="Kuo A."/>
            <person name="Mondo S."/>
            <person name="Pangilinan J."/>
            <person name="Riley R."/>
            <person name="Labutti K."/>
            <person name="Andreopoulos B."/>
            <person name="Lipzen A."/>
            <person name="Chen C."/>
            <person name="Yanf M."/>
            <person name="Daum C."/>
            <person name="Ng V."/>
            <person name="Clum A."/>
            <person name="Ohm R."/>
            <person name="Martin F."/>
            <person name="Silar P."/>
            <person name="Natvig D."/>
            <person name="Lalanne C."/>
            <person name="Gautier V."/>
            <person name="Ament-Velasquez S.L."/>
            <person name="Kruys A."/>
            <person name="Hutchinson M.I."/>
            <person name="Powell A.J."/>
            <person name="Barry K."/>
            <person name="Miller A.N."/>
            <person name="Grigoriev I.V."/>
            <person name="Debuchy R."/>
            <person name="Gladieux P."/>
            <person name="Thoren M.H."/>
            <person name="Johannesson H."/>
        </authorList>
    </citation>
    <scope>NUCLEOTIDE SEQUENCE</scope>
    <source>
        <strain evidence="1">CBS 990.96</strain>
    </source>
</reference>
<organism evidence="1 2">
    <name type="scientific">Podospora fimiseda</name>
    <dbReference type="NCBI Taxonomy" id="252190"/>
    <lineage>
        <taxon>Eukaryota</taxon>
        <taxon>Fungi</taxon>
        <taxon>Dikarya</taxon>
        <taxon>Ascomycota</taxon>
        <taxon>Pezizomycotina</taxon>
        <taxon>Sordariomycetes</taxon>
        <taxon>Sordariomycetidae</taxon>
        <taxon>Sordariales</taxon>
        <taxon>Podosporaceae</taxon>
        <taxon>Podospora</taxon>
    </lineage>
</organism>
<evidence type="ECO:0000313" key="1">
    <source>
        <dbReference type="EMBL" id="KAK4227039.1"/>
    </source>
</evidence>
<dbReference type="EMBL" id="MU865337">
    <property type="protein sequence ID" value="KAK4227039.1"/>
    <property type="molecule type" value="Genomic_DNA"/>
</dbReference>
<gene>
    <name evidence="1" type="ORF">QBC38DRAFT_349643</name>
</gene>
<evidence type="ECO:0000313" key="2">
    <source>
        <dbReference type="Proteomes" id="UP001301958"/>
    </source>
</evidence>
<dbReference type="Proteomes" id="UP001301958">
    <property type="component" value="Unassembled WGS sequence"/>
</dbReference>
<feature type="non-terminal residue" evidence="1">
    <location>
        <position position="1"/>
    </location>
</feature>
<sequence length="61" mass="6494">YHPEFGACGSGTTCEDACGPNWLSCSASTDLSLFCYNQVDFGQTCCENGSGRACDRGYYCA</sequence>
<name>A0AAN7BPC0_9PEZI</name>
<comment type="caution">
    <text evidence="1">The sequence shown here is derived from an EMBL/GenBank/DDBJ whole genome shotgun (WGS) entry which is preliminary data.</text>
</comment>
<keyword evidence="2" id="KW-1185">Reference proteome</keyword>
<reference evidence="1" key="1">
    <citation type="journal article" date="2023" name="Mol. Phylogenet. Evol.">
        <title>Genome-scale phylogeny and comparative genomics of the fungal order Sordariales.</title>
        <authorList>
            <person name="Hensen N."/>
            <person name="Bonometti L."/>
            <person name="Westerberg I."/>
            <person name="Brannstrom I.O."/>
            <person name="Guillou S."/>
            <person name="Cros-Aarteil S."/>
            <person name="Calhoun S."/>
            <person name="Haridas S."/>
            <person name="Kuo A."/>
            <person name="Mondo S."/>
            <person name="Pangilinan J."/>
            <person name="Riley R."/>
            <person name="LaButti K."/>
            <person name="Andreopoulos B."/>
            <person name="Lipzen A."/>
            <person name="Chen C."/>
            <person name="Yan M."/>
            <person name="Daum C."/>
            <person name="Ng V."/>
            <person name="Clum A."/>
            <person name="Steindorff A."/>
            <person name="Ohm R.A."/>
            <person name="Martin F."/>
            <person name="Silar P."/>
            <person name="Natvig D.O."/>
            <person name="Lalanne C."/>
            <person name="Gautier V."/>
            <person name="Ament-Velasquez S.L."/>
            <person name="Kruys A."/>
            <person name="Hutchinson M.I."/>
            <person name="Powell A.J."/>
            <person name="Barry K."/>
            <person name="Miller A.N."/>
            <person name="Grigoriev I.V."/>
            <person name="Debuchy R."/>
            <person name="Gladieux P."/>
            <person name="Hiltunen Thoren M."/>
            <person name="Johannesson H."/>
        </authorList>
    </citation>
    <scope>NUCLEOTIDE SEQUENCE</scope>
    <source>
        <strain evidence="1">CBS 990.96</strain>
    </source>
</reference>
<proteinExistence type="predicted"/>